<dbReference type="InterPro" id="IPR016187">
    <property type="entry name" value="CTDL_fold"/>
</dbReference>
<protein>
    <submittedName>
        <fullName evidence="4">SUMF1/EgtB/PvdO family nonheme iron enzyme</fullName>
    </submittedName>
</protein>
<organism evidence="4 5">
    <name type="scientific">Pseudopedobacter beijingensis</name>
    <dbReference type="NCBI Taxonomy" id="1207056"/>
    <lineage>
        <taxon>Bacteria</taxon>
        <taxon>Pseudomonadati</taxon>
        <taxon>Bacteroidota</taxon>
        <taxon>Sphingobacteriia</taxon>
        <taxon>Sphingobacteriales</taxon>
        <taxon>Sphingobacteriaceae</taxon>
        <taxon>Pseudopedobacter</taxon>
    </lineage>
</organism>
<dbReference type="RefSeq" id="WP_379662759.1">
    <property type="nucleotide sequence ID" value="NZ_JBHUDG010000016.1"/>
</dbReference>
<gene>
    <name evidence="4" type="ORF">ACFSAH_10865</name>
</gene>
<feature type="domain" description="Sulfatase-modifying factor enzyme-like" evidence="2">
    <location>
        <begin position="39"/>
        <end position="262"/>
    </location>
</feature>
<dbReference type="InterPro" id="IPR011040">
    <property type="entry name" value="Sialidase"/>
</dbReference>
<dbReference type="InterPro" id="IPR051043">
    <property type="entry name" value="Sulfatase_Mod_Factor_Kinase"/>
</dbReference>
<name>A0ABW4IFK9_9SPHI</name>
<dbReference type="EMBL" id="JBHUDG010000016">
    <property type="protein sequence ID" value="MFD1630381.1"/>
    <property type="molecule type" value="Genomic_DNA"/>
</dbReference>
<comment type="caution">
    <text evidence="4">The sequence shown here is derived from an EMBL/GenBank/DDBJ whole genome shotgun (WGS) entry which is preliminary data.</text>
</comment>
<keyword evidence="5" id="KW-1185">Reference proteome</keyword>
<dbReference type="PANTHER" id="PTHR23150">
    <property type="entry name" value="SULFATASE MODIFYING FACTOR 1, 2"/>
    <property type="match status" value="1"/>
</dbReference>
<sequence length="681" mass="76855">MKKRIKKHLFLSCALGIVHFSTSAQVSSSNLSKELNSINQEMITISPGKFYMGSDGKGKNFDEAPAHVVHITKSFKISTTEITNIQYEQFDPSHKQYRGKKGLSKGDNEAVIFVSYEDALAFCKWLSKKERKNYRLPTEAEWEYACRAETLSGFSMAGKLPKELYKVQAFNRDPKPVSLQVAQFPPNQWGLYDMHGNVEEWCYDWYGSYVAEEQKDPVGRISGEFRVTRGGSHNTPPEFLRSANRMAMIPEDKNWMVGFRIVEGEFPTTKPLPAEKQKAYALNVKQNEFKWPAPQKEAVFMEPIYYIKDPSCNNKTPFYLHNHCPVITWCPNGDLLAIWFSTDDESGREMVILASRLRAGNTEWDEPSEFFRVPDRNVTGSSLFYDGKGTLFHMNGVEVAGGWKNLAMVSRFSTDNGVTWSKPQLANSEHDMQNQVIAGMFSTKEGWLIQPADAHPGQSGGTAIHISKDNGKSWQKPSAIIENPVFKSGEKGSLIAGIHAGVMQLKNGDLMALGRNNDIDGGERHPGLRMPVSVSKDMGKSWTYSASEFLPIYAGQRLVLKRLNEGAILLISFTNHPREKEDSRRGMIFKNKQEEPYKGYGMFAAVSFDEGKTWPVKRLLTDGKHRYLNGGGWTGFFETSKFNAEPMGYLAATQSPDNIIHLISSNIHYRFNLAWLMEKGD</sequence>
<evidence type="ECO:0000259" key="2">
    <source>
        <dbReference type="Pfam" id="PF03781"/>
    </source>
</evidence>
<evidence type="ECO:0000256" key="1">
    <source>
        <dbReference type="SAM" id="SignalP"/>
    </source>
</evidence>
<keyword evidence="1" id="KW-0732">Signal</keyword>
<dbReference type="CDD" id="cd15482">
    <property type="entry name" value="Sialidase_non-viral"/>
    <property type="match status" value="1"/>
</dbReference>
<evidence type="ECO:0000313" key="5">
    <source>
        <dbReference type="Proteomes" id="UP001597118"/>
    </source>
</evidence>
<dbReference type="InterPro" id="IPR036278">
    <property type="entry name" value="Sialidase_sf"/>
</dbReference>
<accession>A0ABW4IFK9</accession>
<dbReference type="Gene3D" id="3.90.1580.10">
    <property type="entry name" value="paralog of FGE (formylglycine-generating enzyme)"/>
    <property type="match status" value="1"/>
</dbReference>
<dbReference type="Pfam" id="PF13088">
    <property type="entry name" value="BNR_2"/>
    <property type="match status" value="1"/>
</dbReference>
<dbReference type="Gene3D" id="2.120.10.10">
    <property type="match status" value="1"/>
</dbReference>
<proteinExistence type="predicted"/>
<dbReference type="InterPro" id="IPR005532">
    <property type="entry name" value="SUMF_dom"/>
</dbReference>
<evidence type="ECO:0000313" key="4">
    <source>
        <dbReference type="EMBL" id="MFD1630381.1"/>
    </source>
</evidence>
<dbReference type="SUPFAM" id="SSF50939">
    <property type="entry name" value="Sialidases"/>
    <property type="match status" value="1"/>
</dbReference>
<dbReference type="InterPro" id="IPR042095">
    <property type="entry name" value="SUMF_sf"/>
</dbReference>
<dbReference type="Pfam" id="PF03781">
    <property type="entry name" value="FGE-sulfatase"/>
    <property type="match status" value="1"/>
</dbReference>
<reference evidence="5" key="1">
    <citation type="journal article" date="2019" name="Int. J. Syst. Evol. Microbiol.">
        <title>The Global Catalogue of Microorganisms (GCM) 10K type strain sequencing project: providing services to taxonomists for standard genome sequencing and annotation.</title>
        <authorList>
            <consortium name="The Broad Institute Genomics Platform"/>
            <consortium name="The Broad Institute Genome Sequencing Center for Infectious Disease"/>
            <person name="Wu L."/>
            <person name="Ma J."/>
        </authorList>
    </citation>
    <scope>NUCLEOTIDE SEQUENCE [LARGE SCALE GENOMIC DNA]</scope>
    <source>
        <strain evidence="5">CCUG 53762</strain>
    </source>
</reference>
<dbReference type="PANTHER" id="PTHR23150:SF19">
    <property type="entry name" value="FORMYLGLYCINE-GENERATING ENZYME"/>
    <property type="match status" value="1"/>
</dbReference>
<dbReference type="Proteomes" id="UP001597118">
    <property type="component" value="Unassembled WGS sequence"/>
</dbReference>
<feature type="domain" description="Sialidase" evidence="3">
    <location>
        <begin position="333"/>
        <end position="661"/>
    </location>
</feature>
<evidence type="ECO:0000259" key="3">
    <source>
        <dbReference type="Pfam" id="PF13088"/>
    </source>
</evidence>
<feature type="chain" id="PRO_5046558472" evidence="1">
    <location>
        <begin position="25"/>
        <end position="681"/>
    </location>
</feature>
<dbReference type="SUPFAM" id="SSF56436">
    <property type="entry name" value="C-type lectin-like"/>
    <property type="match status" value="1"/>
</dbReference>
<feature type="signal peptide" evidence="1">
    <location>
        <begin position="1"/>
        <end position="24"/>
    </location>
</feature>